<evidence type="ECO:0000313" key="1">
    <source>
        <dbReference type="EMBL" id="CAG8553939.1"/>
    </source>
</evidence>
<proteinExistence type="predicted"/>
<dbReference type="Proteomes" id="UP000789525">
    <property type="component" value="Unassembled WGS sequence"/>
</dbReference>
<protein>
    <submittedName>
        <fullName evidence="1">10247_t:CDS:1</fullName>
    </submittedName>
</protein>
<name>A0ACA9LY11_9GLOM</name>
<keyword evidence="2" id="KW-1185">Reference proteome</keyword>
<organism evidence="1 2">
    <name type="scientific">Acaulospora colombiana</name>
    <dbReference type="NCBI Taxonomy" id="27376"/>
    <lineage>
        <taxon>Eukaryota</taxon>
        <taxon>Fungi</taxon>
        <taxon>Fungi incertae sedis</taxon>
        <taxon>Mucoromycota</taxon>
        <taxon>Glomeromycotina</taxon>
        <taxon>Glomeromycetes</taxon>
        <taxon>Diversisporales</taxon>
        <taxon>Acaulosporaceae</taxon>
        <taxon>Acaulospora</taxon>
    </lineage>
</organism>
<evidence type="ECO:0000313" key="2">
    <source>
        <dbReference type="Proteomes" id="UP000789525"/>
    </source>
</evidence>
<comment type="caution">
    <text evidence="1">The sequence shown here is derived from an EMBL/GenBank/DDBJ whole genome shotgun (WGS) entry which is preliminary data.</text>
</comment>
<reference evidence="1" key="1">
    <citation type="submission" date="2021-06" db="EMBL/GenBank/DDBJ databases">
        <authorList>
            <person name="Kallberg Y."/>
            <person name="Tangrot J."/>
            <person name="Rosling A."/>
        </authorList>
    </citation>
    <scope>NUCLEOTIDE SEQUENCE</scope>
    <source>
        <strain evidence="1">CL356</strain>
    </source>
</reference>
<dbReference type="EMBL" id="CAJVPT010008633">
    <property type="protein sequence ID" value="CAG8553939.1"/>
    <property type="molecule type" value="Genomic_DNA"/>
</dbReference>
<gene>
    <name evidence="1" type="ORF">ACOLOM_LOCUS4965</name>
</gene>
<accession>A0ACA9LY11</accession>
<sequence length="333" mass="38345">MPKKSKHKRKLQQEDFKKPKLKVGKKKPTAANFTNTTFKSRSIILPGQSITEDKTNEITNSRNLTLNELITQLKHYSPGTRRDAIQGLKDFFLKYPHALSESLTTIDKNVRRTLLAFLTEFMPSMPKSDLKPFLPLLIVYTCSAMTHIYEDIRIDAIKFIEIWLLVAPDVIVDGFWQKSANDKQLIGTTLKQLLKYLVVHFPYGSESEGTRDIKIREQVESILQEMDVLFCEMVILYLISTTSSPLSVKTERSMRARARKKRKKDDDVEMTGPNNFWVDQVFDYVIDFLGSESQNFSDRQNSSLAASLQNWVLSLPKLLWELKTSSLETTKVI</sequence>